<dbReference type="GO" id="GO:0016853">
    <property type="term" value="F:isomerase activity"/>
    <property type="evidence" value="ECO:0007669"/>
    <property type="project" value="TreeGrafter"/>
</dbReference>
<dbReference type="InterPro" id="IPR003719">
    <property type="entry name" value="Phenazine_PhzF-like"/>
</dbReference>
<dbReference type="HOGENOM" id="CLU_098567_0_0_11"/>
<keyword evidence="3" id="KW-1185">Reference proteome</keyword>
<dbReference type="Proteomes" id="UP000006637">
    <property type="component" value="Chromosome"/>
</dbReference>
<dbReference type="PhylomeDB" id="Q1AUD0"/>
<dbReference type="AlphaFoldDB" id="Q1AUD0"/>
<dbReference type="EMBL" id="CP000386">
    <property type="protein sequence ID" value="ABG04998.1"/>
    <property type="molecule type" value="Genomic_DNA"/>
</dbReference>
<dbReference type="Pfam" id="PF02567">
    <property type="entry name" value="PhzC-PhzF"/>
    <property type="match status" value="1"/>
</dbReference>
<evidence type="ECO:0000313" key="2">
    <source>
        <dbReference type="EMBL" id="ABG04998.1"/>
    </source>
</evidence>
<dbReference type="SUPFAM" id="SSF54506">
    <property type="entry name" value="Diaminopimelate epimerase-like"/>
    <property type="match status" value="1"/>
</dbReference>
<gene>
    <name evidence="2" type="ordered locus">Rxyl_2053</name>
</gene>
<organism evidence="2 3">
    <name type="scientific">Rubrobacter xylanophilus (strain DSM 9941 / JCM 11954 / NBRC 16129 / PRD-1)</name>
    <dbReference type="NCBI Taxonomy" id="266117"/>
    <lineage>
        <taxon>Bacteria</taxon>
        <taxon>Bacillati</taxon>
        <taxon>Actinomycetota</taxon>
        <taxon>Rubrobacteria</taxon>
        <taxon>Rubrobacterales</taxon>
        <taxon>Rubrobacteraceae</taxon>
        <taxon>Rubrobacter</taxon>
    </lineage>
</organism>
<dbReference type="STRING" id="266117.Rxyl_2053"/>
<dbReference type="eggNOG" id="COG0384">
    <property type="taxonomic scope" value="Bacteria"/>
</dbReference>
<reference evidence="2 3" key="1">
    <citation type="submission" date="2006-06" db="EMBL/GenBank/DDBJ databases">
        <title>Complete sequence of Rubrobacter xylanophilus DSM 9941.</title>
        <authorList>
            <consortium name="US DOE Joint Genome Institute"/>
            <person name="Copeland A."/>
            <person name="Lucas S."/>
            <person name="Lapidus A."/>
            <person name="Barry K."/>
            <person name="Detter J.C."/>
            <person name="Glavina del Rio T."/>
            <person name="Hammon N."/>
            <person name="Israni S."/>
            <person name="Dalin E."/>
            <person name="Tice H."/>
            <person name="Pitluck S."/>
            <person name="Munk A.C."/>
            <person name="Brettin T."/>
            <person name="Bruce D."/>
            <person name="Han C."/>
            <person name="Tapia R."/>
            <person name="Gilna P."/>
            <person name="Schmutz J."/>
            <person name="Larimer F."/>
            <person name="Land M."/>
            <person name="Hauser L."/>
            <person name="Kyrpides N."/>
            <person name="Lykidis A."/>
            <person name="da Costa M.S."/>
            <person name="Rainey F.A."/>
            <person name="Empadinhas N."/>
            <person name="Jolivet E."/>
            <person name="Battista J.R."/>
            <person name="Richardson P."/>
        </authorList>
    </citation>
    <scope>NUCLEOTIDE SEQUENCE [LARGE SCALE GENOMIC DNA]</scope>
    <source>
        <strain evidence="3">DSM 9941 / JCM 11954 / NBRC 16129 / PRD-1</strain>
    </source>
</reference>
<feature type="active site" evidence="1">
    <location>
        <position position="46"/>
    </location>
</feature>
<evidence type="ECO:0000313" key="3">
    <source>
        <dbReference type="Proteomes" id="UP000006637"/>
    </source>
</evidence>
<dbReference type="PANTHER" id="PTHR13774:SF32">
    <property type="entry name" value="ANTISENSE-ENHANCING SEQUENCE 1"/>
    <property type="match status" value="1"/>
</dbReference>
<dbReference type="PANTHER" id="PTHR13774">
    <property type="entry name" value="PHENAZINE BIOSYNTHESIS PROTEIN"/>
    <property type="match status" value="1"/>
</dbReference>
<protein>
    <submittedName>
        <fullName evidence="2">Phenazine biosynthesis PhzC/PhzF protein</fullName>
    </submittedName>
</protein>
<dbReference type="GO" id="GO:0005737">
    <property type="term" value="C:cytoplasm"/>
    <property type="evidence" value="ECO:0007669"/>
    <property type="project" value="TreeGrafter"/>
</dbReference>
<dbReference type="PIRSF" id="PIRSF016184">
    <property type="entry name" value="PhzC_PhzF"/>
    <property type="match status" value="1"/>
</dbReference>
<evidence type="ECO:0000256" key="1">
    <source>
        <dbReference type="PIRSR" id="PIRSR016184-1"/>
    </source>
</evidence>
<proteinExistence type="predicted"/>
<dbReference type="Gene3D" id="3.10.310.10">
    <property type="entry name" value="Diaminopimelate Epimerase, Chain A, domain 1"/>
    <property type="match status" value="2"/>
</dbReference>
<sequence>MPTLHVLKVFVGEGGGGGNPLGVFLDGGEVPEGARQRVAASLGFSETVFVDDAGRGELRIFTPQAELPFAGHPLVGTAWLLLREGHEVQALRPPAGEVAVRRDGDLVFVAGRPEWAPPFEHLRLEHPGEVEALGGPPEGHDLVGVWAWEDERAGRVRARVFAPRLGIPEDEATGSHAARLAALLGRPVVIRQGRGSEILARPLPGGAVEVGGRTVQAEKREYPGGRP</sequence>
<dbReference type="KEGG" id="rxy:Rxyl_2053"/>
<dbReference type="OrthoDB" id="9788221at2"/>
<name>Q1AUD0_RUBXD</name>
<dbReference type="RefSeq" id="WP_011565013.1">
    <property type="nucleotide sequence ID" value="NC_008148.1"/>
</dbReference>
<accession>Q1AUD0</accession>